<comment type="caution">
    <text evidence="2">The sequence shown here is derived from an EMBL/GenBank/DDBJ whole genome shotgun (WGS) entry which is preliminary data.</text>
</comment>
<dbReference type="Proteomes" id="UP001204445">
    <property type="component" value="Unassembled WGS sequence"/>
</dbReference>
<keyword evidence="1" id="KW-1133">Transmembrane helix</keyword>
<keyword evidence="3" id="KW-1185">Reference proteome</keyword>
<feature type="transmembrane region" description="Helical" evidence="1">
    <location>
        <begin position="7"/>
        <end position="24"/>
    </location>
</feature>
<keyword evidence="1" id="KW-0472">Membrane</keyword>
<proteinExistence type="predicted"/>
<feature type="transmembrane region" description="Helical" evidence="1">
    <location>
        <begin position="40"/>
        <end position="58"/>
    </location>
</feature>
<dbReference type="AlphaFoldDB" id="A0AAE3HIR4"/>
<evidence type="ECO:0000256" key="1">
    <source>
        <dbReference type="SAM" id="Phobius"/>
    </source>
</evidence>
<sequence length="59" mass="6704">MALWEQLLLGVGALVLIFFFWPGIKQTLQRSREAEKDWPAVIWPLAAVVLFVLLLIVLA</sequence>
<gene>
    <name evidence="2" type="ORF">J2T55_001126</name>
</gene>
<organism evidence="2 3">
    <name type="scientific">Methylohalomonas lacus</name>
    <dbReference type="NCBI Taxonomy" id="398773"/>
    <lineage>
        <taxon>Bacteria</taxon>
        <taxon>Pseudomonadati</taxon>
        <taxon>Pseudomonadota</taxon>
        <taxon>Gammaproteobacteria</taxon>
        <taxon>Methylohalomonadales</taxon>
        <taxon>Methylohalomonadaceae</taxon>
        <taxon>Methylohalomonas</taxon>
    </lineage>
</organism>
<keyword evidence="1" id="KW-0812">Transmembrane</keyword>
<evidence type="ECO:0000313" key="3">
    <source>
        <dbReference type="Proteomes" id="UP001204445"/>
    </source>
</evidence>
<protein>
    <submittedName>
        <fullName evidence="2">Uncharacterized membrane protein YhaH (DUF805 family)</fullName>
    </submittedName>
</protein>
<name>A0AAE3HIR4_9GAMM</name>
<reference evidence="2" key="1">
    <citation type="submission" date="2022-08" db="EMBL/GenBank/DDBJ databases">
        <title>Genomic Encyclopedia of Type Strains, Phase III (KMG-III): the genomes of soil and plant-associated and newly described type strains.</title>
        <authorList>
            <person name="Whitman W."/>
        </authorList>
    </citation>
    <scope>NUCLEOTIDE SEQUENCE</scope>
    <source>
        <strain evidence="2">HMT 1</strain>
    </source>
</reference>
<evidence type="ECO:0000313" key="2">
    <source>
        <dbReference type="EMBL" id="MCS3903109.1"/>
    </source>
</evidence>
<dbReference type="EMBL" id="JANUCT010000006">
    <property type="protein sequence ID" value="MCS3903109.1"/>
    <property type="molecule type" value="Genomic_DNA"/>
</dbReference>
<accession>A0AAE3HIR4</accession>
<dbReference type="RefSeq" id="WP_259054721.1">
    <property type="nucleotide sequence ID" value="NZ_JANUCT010000006.1"/>
</dbReference>